<name>A0A9W9AL49_9AGAR</name>
<sequence length="111" mass="12494">MALLCCSRSAFLVLNPVLLSRVLPESNAANDSPLLAIGHLSNRDSNTILDHLESKICDQLRTYSRPSMFIGIKYVFGPSDIDRLWNALQFSTSIYGIQRLQDRKIKEGKIL</sequence>
<proteinExistence type="predicted"/>
<evidence type="ECO:0000313" key="3">
    <source>
        <dbReference type="Proteomes" id="UP001150266"/>
    </source>
</evidence>
<protein>
    <submittedName>
        <fullName evidence="2">Uncharacterized protein</fullName>
    </submittedName>
</protein>
<accession>A0A9W9AL49</accession>
<dbReference type="AlphaFoldDB" id="A0A9W9AL49"/>
<keyword evidence="3" id="KW-1185">Reference proteome</keyword>
<dbReference type="Proteomes" id="UP001150266">
    <property type="component" value="Unassembled WGS sequence"/>
</dbReference>
<organism evidence="2 3">
    <name type="scientific">Lentinula aciculospora</name>
    <dbReference type="NCBI Taxonomy" id="153920"/>
    <lineage>
        <taxon>Eukaryota</taxon>
        <taxon>Fungi</taxon>
        <taxon>Dikarya</taxon>
        <taxon>Basidiomycota</taxon>
        <taxon>Agaricomycotina</taxon>
        <taxon>Agaricomycetes</taxon>
        <taxon>Agaricomycetidae</taxon>
        <taxon>Agaricales</taxon>
        <taxon>Marasmiineae</taxon>
        <taxon>Omphalotaceae</taxon>
        <taxon>Lentinula</taxon>
    </lineage>
</organism>
<reference evidence="2" key="1">
    <citation type="submission" date="2022-08" db="EMBL/GenBank/DDBJ databases">
        <title>A Global Phylogenomic Analysis of the Shiitake Genus Lentinula.</title>
        <authorList>
            <consortium name="DOE Joint Genome Institute"/>
            <person name="Sierra-Patev S."/>
            <person name="Min B."/>
            <person name="Naranjo-Ortiz M."/>
            <person name="Looney B."/>
            <person name="Konkel Z."/>
            <person name="Slot J.C."/>
            <person name="Sakamoto Y."/>
            <person name="Steenwyk J.L."/>
            <person name="Rokas A."/>
            <person name="Carro J."/>
            <person name="Camarero S."/>
            <person name="Ferreira P."/>
            <person name="Molpeceres G."/>
            <person name="Ruiz-Duenas F.J."/>
            <person name="Serrano A."/>
            <person name="Henrissat B."/>
            <person name="Drula E."/>
            <person name="Hughes K.W."/>
            <person name="Mata J.L."/>
            <person name="Ishikawa N.K."/>
            <person name="Vargas-Isla R."/>
            <person name="Ushijima S."/>
            <person name="Smith C.A."/>
            <person name="Ahrendt S."/>
            <person name="Andreopoulos W."/>
            <person name="He G."/>
            <person name="Labutti K."/>
            <person name="Lipzen A."/>
            <person name="Ng V."/>
            <person name="Riley R."/>
            <person name="Sandor L."/>
            <person name="Barry K."/>
            <person name="Martinez A.T."/>
            <person name="Xiao Y."/>
            <person name="Gibbons J.G."/>
            <person name="Terashima K."/>
            <person name="Grigoriev I.V."/>
            <person name="Hibbett D.S."/>
        </authorList>
    </citation>
    <scope>NUCLEOTIDE SEQUENCE</scope>
    <source>
        <strain evidence="2">JLM2183</strain>
    </source>
</reference>
<gene>
    <name evidence="2" type="ORF">J3R30DRAFT_3401214</name>
</gene>
<dbReference type="EMBL" id="JAOTPV010000003">
    <property type="protein sequence ID" value="KAJ4485407.1"/>
    <property type="molecule type" value="Genomic_DNA"/>
</dbReference>
<keyword evidence="1" id="KW-0732">Signal</keyword>
<evidence type="ECO:0000313" key="2">
    <source>
        <dbReference type="EMBL" id="KAJ4485407.1"/>
    </source>
</evidence>
<feature type="signal peptide" evidence="1">
    <location>
        <begin position="1"/>
        <end position="28"/>
    </location>
</feature>
<feature type="chain" id="PRO_5040870802" evidence="1">
    <location>
        <begin position="29"/>
        <end position="111"/>
    </location>
</feature>
<evidence type="ECO:0000256" key="1">
    <source>
        <dbReference type="SAM" id="SignalP"/>
    </source>
</evidence>
<comment type="caution">
    <text evidence="2">The sequence shown here is derived from an EMBL/GenBank/DDBJ whole genome shotgun (WGS) entry which is preliminary data.</text>
</comment>